<organism evidence="1 2">
    <name type="scientific">Tomitella fengzijianii</name>
    <dbReference type="NCBI Taxonomy" id="2597660"/>
    <lineage>
        <taxon>Bacteria</taxon>
        <taxon>Bacillati</taxon>
        <taxon>Actinomycetota</taxon>
        <taxon>Actinomycetes</taxon>
        <taxon>Mycobacteriales</taxon>
        <taxon>Tomitella</taxon>
    </lineage>
</organism>
<dbReference type="Proteomes" id="UP000317344">
    <property type="component" value="Chromosome"/>
</dbReference>
<reference evidence="1 2" key="2">
    <citation type="submission" date="2019-07" db="EMBL/GenBank/DDBJ databases">
        <authorList>
            <person name="Huang Y."/>
        </authorList>
    </citation>
    <scope>NUCLEOTIDE SEQUENCE [LARGE SCALE GENOMIC DNA]</scope>
    <source>
        <strain evidence="1 2">HY188</strain>
    </source>
</reference>
<evidence type="ECO:0000313" key="1">
    <source>
        <dbReference type="EMBL" id="QDQ97953.1"/>
    </source>
</evidence>
<proteinExistence type="predicted"/>
<keyword evidence="2" id="KW-1185">Reference proteome</keyword>
<dbReference type="KEGG" id="toy:FO059_12315"/>
<sequence length="79" mass="8531">MSDDCDHDEHTHRYMATAAETAADADLVVAIRMDPGIEGVDLQAAEMFFLPRPGSTVSIQLVVQAMRKAADQIEEGAAQ</sequence>
<name>A0A516X4M1_9ACTN</name>
<dbReference type="RefSeq" id="WP_143909151.1">
    <property type="nucleotide sequence ID" value="NZ_CP041765.1"/>
</dbReference>
<protein>
    <submittedName>
        <fullName evidence="1">Uncharacterized protein</fullName>
    </submittedName>
</protein>
<evidence type="ECO:0000313" key="2">
    <source>
        <dbReference type="Proteomes" id="UP000317344"/>
    </source>
</evidence>
<gene>
    <name evidence="1" type="ORF">FO059_12315</name>
</gene>
<dbReference type="AlphaFoldDB" id="A0A516X4M1"/>
<dbReference type="EMBL" id="CP041765">
    <property type="protein sequence ID" value="QDQ97953.1"/>
    <property type="molecule type" value="Genomic_DNA"/>
</dbReference>
<accession>A0A516X4M1</accession>
<reference evidence="1 2" key="1">
    <citation type="submission" date="2019-07" db="EMBL/GenBank/DDBJ databases">
        <title>Tomitella cavernea sp. nov., an actinomycete isolated from soil.</title>
        <authorList>
            <person name="Cheng J."/>
        </authorList>
    </citation>
    <scope>NUCLEOTIDE SEQUENCE [LARGE SCALE GENOMIC DNA]</scope>
    <source>
        <strain evidence="1 2">HY188</strain>
    </source>
</reference>